<organism evidence="7">
    <name type="scientific">Ditylum brightwellii</name>
    <dbReference type="NCBI Taxonomy" id="49249"/>
    <lineage>
        <taxon>Eukaryota</taxon>
        <taxon>Sar</taxon>
        <taxon>Stramenopiles</taxon>
        <taxon>Ochrophyta</taxon>
        <taxon>Bacillariophyta</taxon>
        <taxon>Mediophyceae</taxon>
        <taxon>Lithodesmiophycidae</taxon>
        <taxon>Lithodesmiales</taxon>
        <taxon>Lithodesmiaceae</taxon>
        <taxon>Ditylum</taxon>
    </lineage>
</organism>
<dbReference type="InterPro" id="IPR023035">
    <property type="entry name" value="Ribosomal_uS9_bac/plastid"/>
</dbReference>
<dbReference type="Pfam" id="PF00380">
    <property type="entry name" value="Ribosomal_S9"/>
    <property type="match status" value="1"/>
</dbReference>
<feature type="region of interest" description="Disordered" evidence="6">
    <location>
        <begin position="66"/>
        <end position="87"/>
    </location>
</feature>
<dbReference type="GO" id="GO:0003735">
    <property type="term" value="F:structural constituent of ribosome"/>
    <property type="evidence" value="ECO:0007669"/>
    <property type="project" value="InterPro"/>
</dbReference>
<evidence type="ECO:0000256" key="2">
    <source>
        <dbReference type="ARBA" id="ARBA00005251"/>
    </source>
</evidence>
<evidence type="ECO:0000313" key="7">
    <source>
        <dbReference type="EMBL" id="CAD9322969.1"/>
    </source>
</evidence>
<dbReference type="SUPFAM" id="SSF54211">
    <property type="entry name" value="Ribosomal protein S5 domain 2-like"/>
    <property type="match status" value="1"/>
</dbReference>
<evidence type="ECO:0000256" key="6">
    <source>
        <dbReference type="SAM" id="MobiDB-lite"/>
    </source>
</evidence>
<comment type="similarity">
    <text evidence="2 5">Belongs to the universal ribosomal protein uS9 family.</text>
</comment>
<dbReference type="PANTHER" id="PTHR21569">
    <property type="entry name" value="RIBOSOMAL PROTEIN S9"/>
    <property type="match status" value="1"/>
</dbReference>
<dbReference type="EMBL" id="HBGN01011456">
    <property type="protein sequence ID" value="CAD9322969.1"/>
    <property type="molecule type" value="Transcribed_RNA"/>
</dbReference>
<dbReference type="InterPro" id="IPR020568">
    <property type="entry name" value="Ribosomal_Su5_D2-typ_SF"/>
</dbReference>
<dbReference type="Gene3D" id="3.30.230.10">
    <property type="match status" value="1"/>
</dbReference>
<dbReference type="GO" id="GO:0022627">
    <property type="term" value="C:cytosolic small ribosomal subunit"/>
    <property type="evidence" value="ECO:0007669"/>
    <property type="project" value="TreeGrafter"/>
</dbReference>
<accession>A0A6U3QQE2</accession>
<gene>
    <name evidence="7" type="ORF">DBRI1063_LOCUS7300</name>
</gene>
<dbReference type="FunFam" id="3.30.230.10:FF:000001">
    <property type="entry name" value="30S ribosomal protein S9"/>
    <property type="match status" value="1"/>
</dbReference>
<proteinExistence type="inferred from homology"/>
<reference evidence="7" key="1">
    <citation type="submission" date="2021-01" db="EMBL/GenBank/DDBJ databases">
        <authorList>
            <person name="Corre E."/>
            <person name="Pelletier E."/>
            <person name="Niang G."/>
            <person name="Scheremetjew M."/>
            <person name="Finn R."/>
            <person name="Kale V."/>
            <person name="Holt S."/>
            <person name="Cochrane G."/>
            <person name="Meng A."/>
            <person name="Brown T."/>
            <person name="Cohen L."/>
        </authorList>
    </citation>
    <scope>NUCLEOTIDE SEQUENCE</scope>
    <source>
        <strain evidence="7">Pop2</strain>
    </source>
</reference>
<dbReference type="InterPro" id="IPR020574">
    <property type="entry name" value="Ribosomal_uS9_CS"/>
</dbReference>
<dbReference type="InterPro" id="IPR014721">
    <property type="entry name" value="Ribsml_uS5_D2-typ_fold_subgr"/>
</dbReference>
<evidence type="ECO:0000256" key="5">
    <source>
        <dbReference type="RuleBase" id="RU003815"/>
    </source>
</evidence>
<dbReference type="InterPro" id="IPR000754">
    <property type="entry name" value="Ribosomal_uS9"/>
</dbReference>
<dbReference type="HAMAP" id="MF_00532_B">
    <property type="entry name" value="Ribosomal_uS9_B"/>
    <property type="match status" value="1"/>
</dbReference>
<sequence length="307" mass="34213">MASAATAAVAVLRRTSASRHFLVPSFTASLCNQIVSLSLEGKNNDLTTNTTNNAVNKMYMSSFARRGGGRGGGGRGGGEGGVPRHFNPRLRTHAVSVVHGNYDDYNNDDDETYEDAFPLLPEAAGDLYEENEVLHFEEDELELDRDAREALAKEEELQVLRKKWMENAKPPKRFQKLDNLGRSYARGSRKTSSARVWIEPGMGLVSVNKRDFVEFFHNPADRDHILGPFVATETCGLFDVYATVQGGGTTGQAGAIRLGIARALQNFNPDYRPPMKRLGFMTRDPRKVERKKIGLKKARKAPQWVRR</sequence>
<feature type="compositionally biased region" description="Gly residues" evidence="6">
    <location>
        <begin position="69"/>
        <end position="81"/>
    </location>
</feature>
<evidence type="ECO:0000256" key="4">
    <source>
        <dbReference type="ARBA" id="ARBA00023274"/>
    </source>
</evidence>
<keyword evidence="3 5" id="KW-0689">Ribosomal protein</keyword>
<dbReference type="PROSITE" id="PS00360">
    <property type="entry name" value="RIBOSOMAL_S9"/>
    <property type="match status" value="1"/>
</dbReference>
<evidence type="ECO:0000256" key="3">
    <source>
        <dbReference type="ARBA" id="ARBA00022980"/>
    </source>
</evidence>
<evidence type="ECO:0000256" key="1">
    <source>
        <dbReference type="ARBA" id="ARBA00004229"/>
    </source>
</evidence>
<dbReference type="GO" id="GO:0003723">
    <property type="term" value="F:RNA binding"/>
    <property type="evidence" value="ECO:0007669"/>
    <property type="project" value="TreeGrafter"/>
</dbReference>
<name>A0A6U3QQE2_9STRA</name>
<dbReference type="GO" id="GO:0006412">
    <property type="term" value="P:translation"/>
    <property type="evidence" value="ECO:0007669"/>
    <property type="project" value="InterPro"/>
</dbReference>
<dbReference type="PANTHER" id="PTHR21569:SF1">
    <property type="entry name" value="SMALL RIBOSOMAL SUBUNIT PROTEIN US9M"/>
    <property type="match status" value="1"/>
</dbReference>
<dbReference type="GO" id="GO:0009507">
    <property type="term" value="C:chloroplast"/>
    <property type="evidence" value="ECO:0007669"/>
    <property type="project" value="UniProtKB-SubCell"/>
</dbReference>
<keyword evidence="4 5" id="KW-0687">Ribonucleoprotein</keyword>
<evidence type="ECO:0008006" key="8">
    <source>
        <dbReference type="Google" id="ProtNLM"/>
    </source>
</evidence>
<protein>
    <recommendedName>
        <fullName evidence="8">30S ribosomal protein S9, chloroplastic</fullName>
    </recommendedName>
</protein>
<dbReference type="AlphaFoldDB" id="A0A6U3QQE2"/>
<dbReference type="NCBIfam" id="NF001099">
    <property type="entry name" value="PRK00132.1"/>
    <property type="match status" value="1"/>
</dbReference>
<comment type="subcellular location">
    <subcellularLocation>
        <location evidence="1">Plastid</location>
        <location evidence="1">Chloroplast</location>
    </subcellularLocation>
</comment>